<dbReference type="Pfam" id="PF25490">
    <property type="entry name" value="DUF7910"/>
    <property type="match status" value="1"/>
</dbReference>
<evidence type="ECO:0000259" key="7">
    <source>
        <dbReference type="Pfam" id="PF25490"/>
    </source>
</evidence>
<dbReference type="Gene3D" id="2.80.10.50">
    <property type="match status" value="1"/>
</dbReference>
<dbReference type="SUPFAM" id="SSF51445">
    <property type="entry name" value="(Trans)glycosidases"/>
    <property type="match status" value="1"/>
</dbReference>
<dbReference type="AlphaFoldDB" id="A0A8X8WTX3"/>
<evidence type="ECO:0000256" key="1">
    <source>
        <dbReference type="ARBA" id="ARBA00005641"/>
    </source>
</evidence>
<evidence type="ECO:0000256" key="3">
    <source>
        <dbReference type="ARBA" id="ARBA00023295"/>
    </source>
</evidence>
<dbReference type="PANTHER" id="PTHR10551:SF9">
    <property type="entry name" value="FASCIN-2"/>
    <property type="match status" value="1"/>
</dbReference>
<dbReference type="Proteomes" id="UP000298416">
    <property type="component" value="Unassembled WGS sequence"/>
</dbReference>
<dbReference type="InterPro" id="IPR008999">
    <property type="entry name" value="Actin-crosslinking"/>
</dbReference>
<organism evidence="8">
    <name type="scientific">Salvia splendens</name>
    <name type="common">Scarlet sage</name>
    <dbReference type="NCBI Taxonomy" id="180675"/>
    <lineage>
        <taxon>Eukaryota</taxon>
        <taxon>Viridiplantae</taxon>
        <taxon>Streptophyta</taxon>
        <taxon>Embryophyta</taxon>
        <taxon>Tracheophyta</taxon>
        <taxon>Spermatophyta</taxon>
        <taxon>Magnoliopsida</taxon>
        <taxon>eudicotyledons</taxon>
        <taxon>Gunneridae</taxon>
        <taxon>Pentapetalae</taxon>
        <taxon>asterids</taxon>
        <taxon>lamiids</taxon>
        <taxon>Lamiales</taxon>
        <taxon>Lamiaceae</taxon>
        <taxon>Nepetoideae</taxon>
        <taxon>Mentheae</taxon>
        <taxon>Salviinae</taxon>
        <taxon>Salvia</taxon>
        <taxon>Salvia subgen. Calosphace</taxon>
        <taxon>core Calosphace</taxon>
    </lineage>
</organism>
<dbReference type="InterPro" id="IPR017853">
    <property type="entry name" value="GH"/>
</dbReference>
<feature type="domain" description="Glycoside hydrolase family 5" evidence="6">
    <location>
        <begin position="196"/>
        <end position="461"/>
    </location>
</feature>
<comment type="similarity">
    <text evidence="1 4">Belongs to the glycosyl hydrolase 5 (cellulase A) family.</text>
</comment>
<dbReference type="PANTHER" id="PTHR10551">
    <property type="entry name" value="FASCIN"/>
    <property type="match status" value="1"/>
</dbReference>
<evidence type="ECO:0000256" key="4">
    <source>
        <dbReference type="RuleBase" id="RU361153"/>
    </source>
</evidence>
<dbReference type="PROSITE" id="PS00659">
    <property type="entry name" value="GLYCOSYL_HYDROL_F5"/>
    <property type="match status" value="1"/>
</dbReference>
<feature type="chain" id="PRO_5036444320" description="Mannan endo-1,4-beta-mannosidase" evidence="5">
    <location>
        <begin position="24"/>
        <end position="518"/>
    </location>
</feature>
<dbReference type="GO" id="GO:0051017">
    <property type="term" value="P:actin filament bundle assembly"/>
    <property type="evidence" value="ECO:0007669"/>
    <property type="project" value="TreeGrafter"/>
</dbReference>
<keyword evidence="9" id="KW-1185">Reference proteome</keyword>
<evidence type="ECO:0000256" key="5">
    <source>
        <dbReference type="SAM" id="SignalP"/>
    </source>
</evidence>
<dbReference type="InterPro" id="IPR057232">
    <property type="entry name" value="DUF7910"/>
</dbReference>
<keyword evidence="3 4" id="KW-0326">Glycosidase</keyword>
<dbReference type="InterPro" id="IPR018087">
    <property type="entry name" value="Glyco_hydro_5_CS"/>
</dbReference>
<name>A0A8X8WTX3_SALSN</name>
<protein>
    <recommendedName>
        <fullName evidence="10">Mannan endo-1,4-beta-mannosidase</fullName>
    </recommendedName>
</protein>
<dbReference type="GO" id="GO:0015629">
    <property type="term" value="C:actin cytoskeleton"/>
    <property type="evidence" value="ECO:0007669"/>
    <property type="project" value="TreeGrafter"/>
</dbReference>
<gene>
    <name evidence="8" type="ORF">SASPL_138014</name>
</gene>
<sequence length="518" mass="58236">MEIALCKWGFLFLLCLGLSFSIGFSVEGLHGNSRDGTEVQLRSVSGNKYVSADNGGGGAVSVDRDVPLAWETFRLWRVSESTFQFRTSGGQFLTCGGDGDNVTAVAELPSDTETFYLERNNNQIHIKLKTGMYLQASNANQLTADYPGTPGWDDNAATFELIIMSNNLHGDYQFANGYGRDKAEEVYKNHRNNFITVEDFNFLYRHGINTVRIPVGWWIAYDPNPPPPFIGGSLQALDNAFSWAQEYNIKCIIDLHAAPGSQNGMEHSSSRDGTTGWPTSSDYISQSLNAIDFLASRYAQHPSLLGIELLNEPSAALVPLDTLTSYYKQGYKIVRKYSSTAYVIFCQRIGNADPLELYQANLGDTNTVIDLHYYNLFDAFFANMSSIDNIQYIYKSRGTQLQSLNGANGPLIIDLYKNAGEWVNEWNVNGSQTDYQDYGRAQLEVYNAASFGWAYWTLKNDRKHWDFEWNVVHHVGEVGVMRCFLDWHSASTSSMVCRVANCRNLELNTCSLEMWDEN</sequence>
<reference evidence="8" key="2">
    <citation type="submission" date="2020-08" db="EMBL/GenBank/DDBJ databases">
        <title>Plant Genome Project.</title>
        <authorList>
            <person name="Zhang R.-G."/>
        </authorList>
    </citation>
    <scope>NUCLEOTIDE SEQUENCE</scope>
    <source>
        <strain evidence="8">Huo1</strain>
        <tissue evidence="8">Leaf</tissue>
    </source>
</reference>
<evidence type="ECO:0000256" key="2">
    <source>
        <dbReference type="ARBA" id="ARBA00022801"/>
    </source>
</evidence>
<dbReference type="Pfam" id="PF00150">
    <property type="entry name" value="Cellulase"/>
    <property type="match status" value="1"/>
</dbReference>
<reference evidence="8" key="1">
    <citation type="submission" date="2018-01" db="EMBL/GenBank/DDBJ databases">
        <authorList>
            <person name="Mao J.F."/>
        </authorList>
    </citation>
    <scope>NUCLEOTIDE SEQUENCE</scope>
    <source>
        <strain evidence="8">Huo1</strain>
        <tissue evidence="8">Leaf</tissue>
    </source>
</reference>
<feature type="signal peptide" evidence="5">
    <location>
        <begin position="1"/>
        <end position="23"/>
    </location>
</feature>
<dbReference type="InterPro" id="IPR001547">
    <property type="entry name" value="Glyco_hydro_5"/>
</dbReference>
<dbReference type="SUPFAM" id="SSF50405">
    <property type="entry name" value="Actin-crosslinking proteins"/>
    <property type="match status" value="1"/>
</dbReference>
<dbReference type="GO" id="GO:0051015">
    <property type="term" value="F:actin filament binding"/>
    <property type="evidence" value="ECO:0007669"/>
    <property type="project" value="InterPro"/>
</dbReference>
<dbReference type="GO" id="GO:0005737">
    <property type="term" value="C:cytoplasm"/>
    <property type="evidence" value="ECO:0007669"/>
    <property type="project" value="TreeGrafter"/>
</dbReference>
<dbReference type="GO" id="GO:0004553">
    <property type="term" value="F:hydrolase activity, hydrolyzing O-glycosyl compounds"/>
    <property type="evidence" value="ECO:0007669"/>
    <property type="project" value="InterPro"/>
</dbReference>
<dbReference type="GO" id="GO:0000272">
    <property type="term" value="P:polysaccharide catabolic process"/>
    <property type="evidence" value="ECO:0007669"/>
    <property type="project" value="InterPro"/>
</dbReference>
<evidence type="ECO:0000313" key="9">
    <source>
        <dbReference type="Proteomes" id="UP000298416"/>
    </source>
</evidence>
<dbReference type="Gene3D" id="3.20.20.80">
    <property type="entry name" value="Glycosidases"/>
    <property type="match status" value="1"/>
</dbReference>
<keyword evidence="2 4" id="KW-0378">Hydrolase</keyword>
<comment type="caution">
    <text evidence="8">The sequence shown here is derived from an EMBL/GenBank/DDBJ whole genome shotgun (WGS) entry which is preliminary data.</text>
</comment>
<evidence type="ECO:0000313" key="8">
    <source>
        <dbReference type="EMBL" id="KAG6401168.1"/>
    </source>
</evidence>
<dbReference type="GO" id="GO:0016477">
    <property type="term" value="P:cell migration"/>
    <property type="evidence" value="ECO:0007669"/>
    <property type="project" value="TreeGrafter"/>
</dbReference>
<dbReference type="InterPro" id="IPR010431">
    <property type="entry name" value="Fascin"/>
</dbReference>
<feature type="domain" description="DUF7910" evidence="7">
    <location>
        <begin position="35"/>
        <end position="163"/>
    </location>
</feature>
<dbReference type="EMBL" id="PNBA02000014">
    <property type="protein sequence ID" value="KAG6401168.1"/>
    <property type="molecule type" value="Genomic_DNA"/>
</dbReference>
<proteinExistence type="inferred from homology"/>
<evidence type="ECO:0008006" key="10">
    <source>
        <dbReference type="Google" id="ProtNLM"/>
    </source>
</evidence>
<accession>A0A8X8WTX3</accession>
<dbReference type="CDD" id="cd00257">
    <property type="entry name" value="beta-trefoil_FSCN-like"/>
    <property type="match status" value="1"/>
</dbReference>
<keyword evidence="5" id="KW-0732">Signal</keyword>
<dbReference type="GO" id="GO:0007163">
    <property type="term" value="P:establishment or maintenance of cell polarity"/>
    <property type="evidence" value="ECO:0007669"/>
    <property type="project" value="TreeGrafter"/>
</dbReference>
<evidence type="ECO:0000259" key="6">
    <source>
        <dbReference type="Pfam" id="PF00150"/>
    </source>
</evidence>